<dbReference type="PANTHER" id="PTHR42815">
    <property type="entry name" value="FAD-BINDING, PUTATIVE (AFU_ORTHOLOGUE AFUA_6G07600)-RELATED"/>
    <property type="match status" value="1"/>
</dbReference>
<dbReference type="AlphaFoldDB" id="A0A3N1LJL6"/>
<dbReference type="InterPro" id="IPR011576">
    <property type="entry name" value="Pyridox_Oxase_N"/>
</dbReference>
<evidence type="ECO:0000313" key="3">
    <source>
        <dbReference type="Proteomes" id="UP000278222"/>
    </source>
</evidence>
<keyword evidence="3" id="KW-1185">Reference proteome</keyword>
<feature type="domain" description="Pyridoxamine 5'-phosphate oxidase N-terminal" evidence="1">
    <location>
        <begin position="37"/>
        <end position="136"/>
    </location>
</feature>
<gene>
    <name evidence="2" type="ORF">EDC65_3067</name>
</gene>
<dbReference type="Proteomes" id="UP000278222">
    <property type="component" value="Unassembled WGS sequence"/>
</dbReference>
<dbReference type="SUPFAM" id="SSF50475">
    <property type="entry name" value="FMN-binding split barrel"/>
    <property type="match status" value="1"/>
</dbReference>
<comment type="caution">
    <text evidence="2">The sequence shown here is derived from an EMBL/GenBank/DDBJ whole genome shotgun (WGS) entry which is preliminary data.</text>
</comment>
<accession>A0A3N1LJL6</accession>
<proteinExistence type="predicted"/>
<dbReference type="OrthoDB" id="9790331at2"/>
<name>A0A3N1LJL6_9PROT</name>
<dbReference type="EMBL" id="RJKX01000014">
    <property type="protein sequence ID" value="ROP91204.1"/>
    <property type="molecule type" value="Genomic_DNA"/>
</dbReference>
<organism evidence="2 3">
    <name type="scientific">Stella humosa</name>
    <dbReference type="NCBI Taxonomy" id="94"/>
    <lineage>
        <taxon>Bacteria</taxon>
        <taxon>Pseudomonadati</taxon>
        <taxon>Pseudomonadota</taxon>
        <taxon>Alphaproteobacteria</taxon>
        <taxon>Rhodospirillales</taxon>
        <taxon>Stellaceae</taxon>
        <taxon>Stella</taxon>
    </lineage>
</organism>
<evidence type="ECO:0000313" key="2">
    <source>
        <dbReference type="EMBL" id="ROP91204.1"/>
    </source>
</evidence>
<dbReference type="Pfam" id="PF01243">
    <property type="entry name" value="PNPOx_N"/>
    <property type="match status" value="1"/>
</dbReference>
<dbReference type="RefSeq" id="WP_123690894.1">
    <property type="nucleotide sequence ID" value="NZ_AP019700.1"/>
</dbReference>
<reference evidence="2 3" key="1">
    <citation type="submission" date="2018-11" db="EMBL/GenBank/DDBJ databases">
        <title>Genomic Encyclopedia of Type Strains, Phase IV (KMG-IV): sequencing the most valuable type-strain genomes for metagenomic binning, comparative biology and taxonomic classification.</title>
        <authorList>
            <person name="Goeker M."/>
        </authorList>
    </citation>
    <scope>NUCLEOTIDE SEQUENCE [LARGE SCALE GENOMIC DNA]</scope>
    <source>
        <strain evidence="2 3">DSM 5900</strain>
    </source>
</reference>
<dbReference type="PANTHER" id="PTHR42815:SF2">
    <property type="entry name" value="FAD-BINDING, PUTATIVE (AFU_ORTHOLOGUE AFUA_6G07600)-RELATED"/>
    <property type="match status" value="1"/>
</dbReference>
<protein>
    <recommendedName>
        <fullName evidence="1">Pyridoxamine 5'-phosphate oxidase N-terminal domain-containing protein</fullName>
    </recommendedName>
</protein>
<sequence length="201" mass="22442">MPHTSDVAFSPAVKAVQQRLGSRDHFARRPDWPTEATDELEQFLGAATSVFLATASAAGQPYIQHRGGPKGFLQLIDRRTIGFADFAGNRQYITLGNLGENPQAMLFVMDYETRRRVKLWGRARVIEDDPALVARLFPAGYAARGERAVLFEIAAWDVNCRQHIPQLFPAVEVLPALDAMDQRIRALEAENAELRRQLQAG</sequence>
<dbReference type="Gene3D" id="2.30.110.10">
    <property type="entry name" value="Electron Transport, Fmn-binding Protein, Chain A"/>
    <property type="match status" value="1"/>
</dbReference>
<dbReference type="InterPro" id="IPR012349">
    <property type="entry name" value="Split_barrel_FMN-bd"/>
</dbReference>
<evidence type="ECO:0000259" key="1">
    <source>
        <dbReference type="Pfam" id="PF01243"/>
    </source>
</evidence>